<evidence type="ECO:0000256" key="2">
    <source>
        <dbReference type="ARBA" id="ARBA00004308"/>
    </source>
</evidence>
<name>A0ABR3V952_HUMIN</name>
<dbReference type="Gene3D" id="3.30.40.10">
    <property type="entry name" value="Zinc/RING finger domain, C3HC4 (zinc finger)"/>
    <property type="match status" value="1"/>
</dbReference>
<dbReference type="EMBL" id="JAZGSY010000219">
    <property type="protein sequence ID" value="KAL1838364.1"/>
    <property type="molecule type" value="Genomic_DNA"/>
</dbReference>
<dbReference type="SMART" id="SM00184">
    <property type="entry name" value="RING"/>
    <property type="match status" value="1"/>
</dbReference>
<keyword evidence="8" id="KW-0833">Ubl conjugation pathway</keyword>
<keyword evidence="9" id="KW-0862">Zinc</keyword>
<evidence type="ECO:0000256" key="11">
    <source>
        <dbReference type="PROSITE-ProRule" id="PRU00175"/>
    </source>
</evidence>
<dbReference type="PROSITE" id="PS50089">
    <property type="entry name" value="ZF_RING_2"/>
    <property type="match status" value="1"/>
</dbReference>
<dbReference type="InterPro" id="IPR001841">
    <property type="entry name" value="Znf_RING"/>
</dbReference>
<evidence type="ECO:0000313" key="15">
    <source>
        <dbReference type="Proteomes" id="UP001583172"/>
    </source>
</evidence>
<comment type="caution">
    <text evidence="14">The sequence shown here is derived from an EMBL/GenBank/DDBJ whole genome shotgun (WGS) entry which is preliminary data.</text>
</comment>
<keyword evidence="10" id="KW-0472">Membrane</keyword>
<protein>
    <recommendedName>
        <fullName evidence="4">RING-type E3 ubiquitin transferase</fullName>
        <ecNumber evidence="4">2.3.2.27</ecNumber>
    </recommendedName>
</protein>
<feature type="domain" description="RING-type" evidence="13">
    <location>
        <begin position="264"/>
        <end position="305"/>
    </location>
</feature>
<evidence type="ECO:0000256" key="7">
    <source>
        <dbReference type="ARBA" id="ARBA00022771"/>
    </source>
</evidence>
<reference evidence="14 15" key="1">
    <citation type="journal article" date="2024" name="Commun. Biol.">
        <title>Comparative genomic analysis of thermophilic fungi reveals convergent evolutionary adaptations and gene losses.</title>
        <authorList>
            <person name="Steindorff A.S."/>
            <person name="Aguilar-Pontes M.V."/>
            <person name="Robinson A.J."/>
            <person name="Andreopoulos B."/>
            <person name="LaButti K."/>
            <person name="Kuo A."/>
            <person name="Mondo S."/>
            <person name="Riley R."/>
            <person name="Otillar R."/>
            <person name="Haridas S."/>
            <person name="Lipzen A."/>
            <person name="Grimwood J."/>
            <person name="Schmutz J."/>
            <person name="Clum A."/>
            <person name="Reid I.D."/>
            <person name="Moisan M.C."/>
            <person name="Butler G."/>
            <person name="Nguyen T.T.M."/>
            <person name="Dewar K."/>
            <person name="Conant G."/>
            <person name="Drula E."/>
            <person name="Henrissat B."/>
            <person name="Hansel C."/>
            <person name="Singer S."/>
            <person name="Hutchinson M.I."/>
            <person name="de Vries R.P."/>
            <person name="Natvig D.O."/>
            <person name="Powell A.J."/>
            <person name="Tsang A."/>
            <person name="Grigoriev I.V."/>
        </authorList>
    </citation>
    <scope>NUCLEOTIDE SEQUENCE [LARGE SCALE GENOMIC DNA]</scope>
    <source>
        <strain evidence="14 15">CBS 620.91</strain>
    </source>
</reference>
<feature type="region of interest" description="Disordered" evidence="12">
    <location>
        <begin position="19"/>
        <end position="74"/>
    </location>
</feature>
<dbReference type="InterPro" id="IPR013083">
    <property type="entry name" value="Znf_RING/FYVE/PHD"/>
</dbReference>
<dbReference type="EC" id="2.3.2.27" evidence="4"/>
<keyword evidence="15" id="KW-1185">Reference proteome</keyword>
<gene>
    <name evidence="14" type="ORF">VTJ49DRAFT_2773</name>
</gene>
<evidence type="ECO:0000256" key="9">
    <source>
        <dbReference type="ARBA" id="ARBA00022833"/>
    </source>
</evidence>
<comment type="catalytic activity">
    <reaction evidence="1">
        <text>S-ubiquitinyl-[E2 ubiquitin-conjugating enzyme]-L-cysteine + [acceptor protein]-L-lysine = [E2 ubiquitin-conjugating enzyme]-L-cysteine + N(6)-ubiquitinyl-[acceptor protein]-L-lysine.</text>
        <dbReference type="EC" id="2.3.2.27"/>
    </reaction>
</comment>
<dbReference type="InterPro" id="IPR017907">
    <property type="entry name" value="Znf_RING_CS"/>
</dbReference>
<keyword evidence="7 11" id="KW-0863">Zinc-finger</keyword>
<evidence type="ECO:0000259" key="13">
    <source>
        <dbReference type="PROSITE" id="PS50089"/>
    </source>
</evidence>
<dbReference type="Pfam" id="PF13920">
    <property type="entry name" value="zf-C3HC4_3"/>
    <property type="match status" value="1"/>
</dbReference>
<evidence type="ECO:0000256" key="1">
    <source>
        <dbReference type="ARBA" id="ARBA00000900"/>
    </source>
</evidence>
<evidence type="ECO:0000256" key="12">
    <source>
        <dbReference type="SAM" id="MobiDB-lite"/>
    </source>
</evidence>
<evidence type="ECO:0000256" key="4">
    <source>
        <dbReference type="ARBA" id="ARBA00012483"/>
    </source>
</evidence>
<evidence type="ECO:0000313" key="14">
    <source>
        <dbReference type="EMBL" id="KAL1838364.1"/>
    </source>
</evidence>
<evidence type="ECO:0000256" key="3">
    <source>
        <dbReference type="ARBA" id="ARBA00004906"/>
    </source>
</evidence>
<evidence type="ECO:0000256" key="6">
    <source>
        <dbReference type="ARBA" id="ARBA00022723"/>
    </source>
</evidence>
<dbReference type="PROSITE" id="PS00518">
    <property type="entry name" value="ZF_RING_1"/>
    <property type="match status" value="1"/>
</dbReference>
<organism evidence="14 15">
    <name type="scientific">Humicola insolens</name>
    <name type="common">Soft-rot fungus</name>
    <dbReference type="NCBI Taxonomy" id="85995"/>
    <lineage>
        <taxon>Eukaryota</taxon>
        <taxon>Fungi</taxon>
        <taxon>Dikarya</taxon>
        <taxon>Ascomycota</taxon>
        <taxon>Pezizomycotina</taxon>
        <taxon>Sordariomycetes</taxon>
        <taxon>Sordariomycetidae</taxon>
        <taxon>Sordariales</taxon>
        <taxon>Chaetomiaceae</taxon>
        <taxon>Mycothermus</taxon>
    </lineage>
</organism>
<feature type="region of interest" description="Disordered" evidence="12">
    <location>
        <begin position="163"/>
        <end position="227"/>
    </location>
</feature>
<accession>A0ABR3V952</accession>
<proteinExistence type="predicted"/>
<sequence>MNSYRDFWSIRGHLQPFFDAPGDGADVPVAGMPEQDENSGNVGTLPGPGPLFGFDQGPAGRPTPSRPPSRPSTGLVLGLSGLEGFNSAAELNQASASFLASPGIPTTRSGLSVGELLNPEPTAPGPGQSFLFPNRAPQLHPTNSASLATSNIFRVPELLTIRSRQPSSAMSSSNTGRGSRAGNARASSSRSAPISSSPAPPATPGGTSKRKREEDEEDDKPAITGDKLDGIEVVDLVDKDEVPAELVAEQEAGKNYVRLSTLDCVICMDSAKDLTVTHCGHLFCSECLHSALEMDPARRICPICRQRIDRMGNSGRWTQRQKGFYPLELKLKTRPARPNEEQQQQQ</sequence>
<evidence type="ECO:0000256" key="10">
    <source>
        <dbReference type="ARBA" id="ARBA00023136"/>
    </source>
</evidence>
<feature type="compositionally biased region" description="Low complexity" evidence="12">
    <location>
        <begin position="51"/>
        <end position="63"/>
    </location>
</feature>
<comment type="subcellular location">
    <subcellularLocation>
        <location evidence="2">Endomembrane system</location>
    </subcellularLocation>
</comment>
<keyword evidence="6" id="KW-0479">Metal-binding</keyword>
<dbReference type="PANTHER" id="PTHR12313">
    <property type="entry name" value="E3 UBIQUITIN-PROTEIN LIGASE RNF5-RELATED"/>
    <property type="match status" value="1"/>
</dbReference>
<feature type="compositionally biased region" description="Low complexity" evidence="12">
    <location>
        <begin position="163"/>
        <end position="197"/>
    </location>
</feature>
<dbReference type="Proteomes" id="UP001583172">
    <property type="component" value="Unassembled WGS sequence"/>
</dbReference>
<evidence type="ECO:0000256" key="5">
    <source>
        <dbReference type="ARBA" id="ARBA00022679"/>
    </source>
</evidence>
<comment type="pathway">
    <text evidence="3">Protein modification; protein ubiquitination.</text>
</comment>
<keyword evidence="5" id="KW-0808">Transferase</keyword>
<feature type="region of interest" description="Disordered" evidence="12">
    <location>
        <begin position="110"/>
        <end position="143"/>
    </location>
</feature>
<evidence type="ECO:0000256" key="8">
    <source>
        <dbReference type="ARBA" id="ARBA00022786"/>
    </source>
</evidence>
<dbReference type="InterPro" id="IPR045103">
    <property type="entry name" value="RNF5/RNF185-like"/>
</dbReference>
<dbReference type="SUPFAM" id="SSF57850">
    <property type="entry name" value="RING/U-box"/>
    <property type="match status" value="1"/>
</dbReference>